<evidence type="ECO:0000259" key="5">
    <source>
        <dbReference type="PROSITE" id="PS50164"/>
    </source>
</evidence>
<dbReference type="InParanoid" id="A0A0K0PU11"/>
<dbReference type="GO" id="GO:0016787">
    <property type="term" value="F:hydrolase activity"/>
    <property type="evidence" value="ECO:0007669"/>
    <property type="project" value="UniProtKB-KW"/>
</dbReference>
<keyword evidence="3 6" id="KW-0255">Endonuclease</keyword>
<dbReference type="GO" id="GO:0003677">
    <property type="term" value="F:DNA binding"/>
    <property type="evidence" value="ECO:0007669"/>
    <property type="project" value="InterPro"/>
</dbReference>
<keyword evidence="6" id="KW-0496">Mitochondrion</keyword>
<accession>A0A0K0PU11</accession>
<dbReference type="InterPro" id="IPR010896">
    <property type="entry name" value="NUMOD1"/>
</dbReference>
<name>A0A0K0PU11_SCLS1</name>
<dbReference type="STRING" id="665079.A0A0K0PU11"/>
<dbReference type="KEGG" id="ssl:SS1G_20028"/>
<dbReference type="GeneID" id="33195492"/>
<geneLocation type="mitochondrion" evidence="6"/>
<dbReference type="PROSITE" id="PS50164">
    <property type="entry name" value="GIY_YIG"/>
    <property type="match status" value="1"/>
</dbReference>
<evidence type="ECO:0000313" key="7">
    <source>
        <dbReference type="Proteomes" id="UP000001312"/>
    </source>
</evidence>
<keyword evidence="4" id="KW-0378">Hydrolase</keyword>
<proteinExistence type="predicted"/>
<organism evidence="6 7">
    <name type="scientific">Sclerotinia sclerotiorum (strain ATCC 18683 / 1980 / Ss-1)</name>
    <name type="common">White mold</name>
    <name type="synonym">Whetzelinia sclerotiorum</name>
    <dbReference type="NCBI Taxonomy" id="665079"/>
    <lineage>
        <taxon>Eukaryota</taxon>
        <taxon>Fungi</taxon>
        <taxon>Dikarya</taxon>
        <taxon>Ascomycota</taxon>
        <taxon>Pezizomycotina</taxon>
        <taxon>Leotiomycetes</taxon>
        <taxon>Helotiales</taxon>
        <taxon>Sclerotiniaceae</taxon>
        <taxon>Sclerotinia</taxon>
    </lineage>
</organism>
<dbReference type="SUPFAM" id="SSF82771">
    <property type="entry name" value="GIY-YIG endonuclease"/>
    <property type="match status" value="1"/>
</dbReference>
<dbReference type="AlphaFoldDB" id="A0A0K0PU11"/>
<feature type="domain" description="GIY-YIG" evidence="5">
    <location>
        <begin position="22"/>
        <end position="108"/>
    </location>
</feature>
<protein>
    <submittedName>
        <fullName evidence="6">GIY endonuclease</fullName>
    </submittedName>
</protein>
<dbReference type="Proteomes" id="UP000001312">
    <property type="component" value="Mitochondrion MT"/>
</dbReference>
<evidence type="ECO:0000256" key="4">
    <source>
        <dbReference type="ARBA" id="ARBA00022801"/>
    </source>
</evidence>
<dbReference type="EMBL" id="KT283062">
    <property type="protein sequence ID" value="AKQ53318.1"/>
    <property type="molecule type" value="Genomic_DNA"/>
</dbReference>
<dbReference type="Pfam" id="PF07460">
    <property type="entry name" value="NUMOD3"/>
    <property type="match status" value="1"/>
</dbReference>
<evidence type="ECO:0000256" key="2">
    <source>
        <dbReference type="ARBA" id="ARBA00022722"/>
    </source>
</evidence>
<dbReference type="CDD" id="cd10445">
    <property type="entry name" value="GIY-YIG_bI1_like"/>
    <property type="match status" value="1"/>
</dbReference>
<gene>
    <name evidence="6" type="ORF">SS1G_20028</name>
</gene>
<reference evidence="6 7" key="1">
    <citation type="submission" date="2015-07" db="EMBL/GenBank/DDBJ databases">
        <title>The Genome Sequence of Sclerotinia sclerotiorum 1980 mitochondrion.</title>
        <authorList>
            <consortium name="The Broad Institute Genome Sequencing Platform"/>
            <person name="Cuomo C."/>
            <person name="Chen Z."/>
            <person name="Haas B."/>
            <person name="Koehrsen M."/>
            <person name="Young S.K."/>
            <person name="Zeng Q."/>
            <person name="Alvarado L."/>
            <person name="Berlin A."/>
            <person name="Borenstein D."/>
            <person name="Engels R."/>
            <person name="Freedman E."/>
            <person name="Gellesch M."/>
            <person name="Goldberg J."/>
            <person name="Griggs A."/>
            <person name="Gujja S."/>
            <person name="Heiman D."/>
            <person name="Hepburn T."/>
            <person name="Howarth C."/>
            <person name="Jen D."/>
            <person name="Larson L."/>
            <person name="Lewis B."/>
            <person name="Mehta T."/>
            <person name="Park D."/>
            <person name="Pearson M."/>
            <person name="Roberts A."/>
            <person name="Saif S."/>
            <person name="Shea T."/>
            <person name="Shenoy N."/>
            <person name="Sisk P."/>
            <person name="Stolte C."/>
            <person name="Sykes S."/>
            <person name="Walk T."/>
            <person name="White J."/>
            <person name="Yandava C."/>
            <person name="Dickman M.B."/>
            <person name="Kohn L."/>
            <person name="Rollins J."/>
            <person name="Nusbaum C."/>
            <person name="Birren B."/>
        </authorList>
    </citation>
    <scope>NUCLEOTIDE SEQUENCE [LARGE SCALE GENOMIC DNA]</scope>
    <source>
        <strain evidence="7">ATCC 18683 / 1980 / Ss-1</strain>
    </source>
</reference>
<dbReference type="NCBIfam" id="TIGR01453">
    <property type="entry name" value="grpIintron_endo"/>
    <property type="match status" value="1"/>
</dbReference>
<dbReference type="InterPro" id="IPR006350">
    <property type="entry name" value="Intron_endoG1"/>
</dbReference>
<dbReference type="SMART" id="SM00497">
    <property type="entry name" value="IENR1"/>
    <property type="match status" value="1"/>
</dbReference>
<dbReference type="SMART" id="SM00465">
    <property type="entry name" value="GIYc"/>
    <property type="match status" value="1"/>
</dbReference>
<dbReference type="InterPro" id="IPR035901">
    <property type="entry name" value="GIY-YIG_endonuc_sf"/>
</dbReference>
<keyword evidence="2" id="KW-0540">Nuclease</keyword>
<dbReference type="GO" id="GO:0004519">
    <property type="term" value="F:endonuclease activity"/>
    <property type="evidence" value="ECO:0007669"/>
    <property type="project" value="UniProtKB-KW"/>
</dbReference>
<dbReference type="InterPro" id="IPR003611">
    <property type="entry name" value="NUMOD3"/>
</dbReference>
<evidence type="ECO:0000256" key="1">
    <source>
        <dbReference type="ARBA" id="ARBA00010045"/>
    </source>
</evidence>
<sequence length="225" mass="25826">MPLITYNNADVEKFRILKDNNGKSGVYCWVNKVNGSKYVGSSKNLYRRFLQYFNTGYLLKLENIVICRALLKHGYSMFNLEILEYCDSKGLIIREQYYIDLLKPEYNILRKAGSALGFKHREETIAKMSISKAGENPMFGRIGEKHPMFGRTGEKSHMFGKPKPEGSGSPSQQIEVIDLKTNTTTRYDSISAAALALNISRTRISICFNRNQIKPYKSQYIFKNF</sequence>
<dbReference type="Pfam" id="PF01541">
    <property type="entry name" value="GIY-YIG"/>
    <property type="match status" value="1"/>
</dbReference>
<dbReference type="Pfam" id="PF07453">
    <property type="entry name" value="NUMOD1"/>
    <property type="match status" value="1"/>
</dbReference>
<keyword evidence="7" id="KW-1185">Reference proteome</keyword>
<dbReference type="InterPro" id="IPR000305">
    <property type="entry name" value="GIY-YIG_endonuc"/>
</dbReference>
<comment type="similarity">
    <text evidence="1">To endonucleases of group I introns of fungi and phage.</text>
</comment>
<evidence type="ECO:0000313" key="6">
    <source>
        <dbReference type="EMBL" id="AKQ53318.1"/>
    </source>
</evidence>
<evidence type="ECO:0000256" key="3">
    <source>
        <dbReference type="ARBA" id="ARBA00022759"/>
    </source>
</evidence>
<dbReference type="RefSeq" id="YP_009389075.1">
    <property type="nucleotide sequence ID" value="NC_035155.1"/>
</dbReference>
<dbReference type="Gene3D" id="3.40.1440.10">
    <property type="entry name" value="GIY-YIG endonuclease"/>
    <property type="match status" value="1"/>
</dbReference>
<dbReference type="InterPro" id="IPR003647">
    <property type="entry name" value="Intron_nuc_1_rpt"/>
</dbReference>
<dbReference type="SUPFAM" id="SSF64496">
    <property type="entry name" value="DNA-binding domain of intron-encoded endonucleases"/>
    <property type="match status" value="1"/>
</dbReference>